<dbReference type="RefSeq" id="WP_020517356.1">
    <property type="nucleotide sequence ID" value="NZ_JBIAZU010000003.1"/>
</dbReference>
<reference evidence="1 2" key="1">
    <citation type="submission" date="2024-10" db="EMBL/GenBank/DDBJ databases">
        <title>The Natural Products Discovery Center: Release of the First 8490 Sequenced Strains for Exploring Actinobacteria Biosynthetic Diversity.</title>
        <authorList>
            <person name="Kalkreuter E."/>
            <person name="Kautsar S.A."/>
            <person name="Yang D."/>
            <person name="Bader C.D."/>
            <person name="Teijaro C.N."/>
            <person name="Fluegel L."/>
            <person name="Davis C.M."/>
            <person name="Simpson J.R."/>
            <person name="Lauterbach L."/>
            <person name="Steele A.D."/>
            <person name="Gui C."/>
            <person name="Meng S."/>
            <person name="Li G."/>
            <person name="Viehrig K."/>
            <person name="Ye F."/>
            <person name="Su P."/>
            <person name="Kiefer A.F."/>
            <person name="Nichols A."/>
            <person name="Cepeda A.J."/>
            <person name="Yan W."/>
            <person name="Fan B."/>
            <person name="Jiang Y."/>
            <person name="Adhikari A."/>
            <person name="Zheng C.-J."/>
            <person name="Schuster L."/>
            <person name="Cowan T.M."/>
            <person name="Smanski M.J."/>
            <person name="Chevrette M.G."/>
            <person name="De Carvalho L.P.S."/>
            <person name="Shen B."/>
        </authorList>
    </citation>
    <scope>NUCLEOTIDE SEQUENCE [LARGE SCALE GENOMIC DNA]</scope>
    <source>
        <strain evidence="1 2">NPDC000087</strain>
    </source>
</reference>
<keyword evidence="2" id="KW-1185">Reference proteome</keyword>
<accession>A0ABW6WG74</accession>
<organism evidence="1 2">
    <name type="scientific">Paractinoplanes globisporus</name>
    <dbReference type="NCBI Taxonomy" id="113565"/>
    <lineage>
        <taxon>Bacteria</taxon>
        <taxon>Bacillati</taxon>
        <taxon>Actinomycetota</taxon>
        <taxon>Actinomycetes</taxon>
        <taxon>Micromonosporales</taxon>
        <taxon>Micromonosporaceae</taxon>
        <taxon>Paractinoplanes</taxon>
    </lineage>
</organism>
<sequence>MQGQAALRAMWRGGRTDPELFDEITARLVRCREALSHALRATPP</sequence>
<dbReference type="EMBL" id="JBIAZU010000003">
    <property type="protein sequence ID" value="MFF5291181.1"/>
    <property type="molecule type" value="Genomic_DNA"/>
</dbReference>
<comment type="caution">
    <text evidence="1">The sequence shown here is derived from an EMBL/GenBank/DDBJ whole genome shotgun (WGS) entry which is preliminary data.</text>
</comment>
<gene>
    <name evidence="1" type="ORF">ACFY35_17195</name>
</gene>
<dbReference type="Proteomes" id="UP001602245">
    <property type="component" value="Unassembled WGS sequence"/>
</dbReference>
<evidence type="ECO:0000313" key="2">
    <source>
        <dbReference type="Proteomes" id="UP001602245"/>
    </source>
</evidence>
<name>A0ABW6WG74_9ACTN</name>
<evidence type="ECO:0000313" key="1">
    <source>
        <dbReference type="EMBL" id="MFF5291181.1"/>
    </source>
</evidence>
<protein>
    <submittedName>
        <fullName evidence="1">Uncharacterized protein</fullName>
    </submittedName>
</protein>
<proteinExistence type="predicted"/>